<dbReference type="STRING" id="394221.Mmar10_1121"/>
<protein>
    <submittedName>
        <fullName evidence="1">Uncharacterized protein</fullName>
    </submittedName>
</protein>
<evidence type="ECO:0000313" key="1">
    <source>
        <dbReference type="EMBL" id="ABI65414.1"/>
    </source>
</evidence>
<organism evidence="1 2">
    <name type="scientific">Maricaulis maris (strain MCS10)</name>
    <name type="common">Caulobacter maris</name>
    <dbReference type="NCBI Taxonomy" id="394221"/>
    <lineage>
        <taxon>Bacteria</taxon>
        <taxon>Pseudomonadati</taxon>
        <taxon>Pseudomonadota</taxon>
        <taxon>Alphaproteobacteria</taxon>
        <taxon>Maricaulales</taxon>
        <taxon>Maricaulaceae</taxon>
        <taxon>Maricaulis</taxon>
    </lineage>
</organism>
<dbReference type="AlphaFoldDB" id="Q0AQM3"/>
<dbReference type="OrthoDB" id="564699at2"/>
<reference evidence="1 2" key="1">
    <citation type="submission" date="2006-08" db="EMBL/GenBank/DDBJ databases">
        <title>Complete sequence of Maricaulis maris MCS10.</title>
        <authorList>
            <consortium name="US DOE Joint Genome Institute"/>
            <person name="Copeland A."/>
            <person name="Lucas S."/>
            <person name="Lapidus A."/>
            <person name="Barry K."/>
            <person name="Detter J.C."/>
            <person name="Glavina del Rio T."/>
            <person name="Hammon N."/>
            <person name="Israni S."/>
            <person name="Dalin E."/>
            <person name="Tice H."/>
            <person name="Pitluck S."/>
            <person name="Saunders E."/>
            <person name="Brettin T."/>
            <person name="Bruce D."/>
            <person name="Han C."/>
            <person name="Tapia R."/>
            <person name="Gilna P."/>
            <person name="Schmutz J."/>
            <person name="Larimer F."/>
            <person name="Land M."/>
            <person name="Hauser L."/>
            <person name="Kyrpides N."/>
            <person name="Mikhailova N."/>
            <person name="Viollier P."/>
            <person name="Stephens C."/>
            <person name="Richardson P."/>
        </authorList>
    </citation>
    <scope>NUCLEOTIDE SEQUENCE [LARGE SCALE GENOMIC DNA]</scope>
    <source>
        <strain evidence="1 2">MCS10</strain>
    </source>
</reference>
<dbReference type="RefSeq" id="WP_011643061.1">
    <property type="nucleotide sequence ID" value="NC_008347.1"/>
</dbReference>
<sequence length="243" mass="24971">MSQTSPTLDLPLVMPAQAQKHVTVNEALMRLDALVQAVVQSRSVTVEPATPAEGAAWIIPGGASGTAWSSLNAGDIAVWRDGYWTAFTPADGWRVSVIDERAGLFWDEDNARWRDAPTDTVLAQGIGGAASRALIAEETLTGLSGSVVASSVVIPARAVVFCVSVRTVSAITGASSFDCGLSGERTKFGGSLGIAEGASNLGVIGPTAFYSDTPIELAANGGDFTGGEVAIAIHAWMPVAPEG</sequence>
<dbReference type="Proteomes" id="UP000001964">
    <property type="component" value="Chromosome"/>
</dbReference>
<dbReference type="EMBL" id="CP000449">
    <property type="protein sequence ID" value="ABI65414.1"/>
    <property type="molecule type" value="Genomic_DNA"/>
</dbReference>
<dbReference type="eggNOG" id="ENOG502ZTYG">
    <property type="taxonomic scope" value="Bacteria"/>
</dbReference>
<keyword evidence="2" id="KW-1185">Reference proteome</keyword>
<gene>
    <name evidence="1" type="ordered locus">Mmar10_1121</name>
</gene>
<name>Q0AQM3_MARMM</name>
<evidence type="ECO:0000313" key="2">
    <source>
        <dbReference type="Proteomes" id="UP000001964"/>
    </source>
</evidence>
<accession>Q0AQM3</accession>
<dbReference type="InterPro" id="IPR021251">
    <property type="entry name" value="DUF2793"/>
</dbReference>
<dbReference type="HOGENOM" id="CLU_102093_0_0_5"/>
<proteinExistence type="predicted"/>
<dbReference type="Pfam" id="PF10983">
    <property type="entry name" value="DUF2793"/>
    <property type="match status" value="1"/>
</dbReference>
<dbReference type="KEGG" id="mmr:Mmar10_1121"/>